<gene>
    <name evidence="1" type="ORF">DQ356_06750</name>
</gene>
<dbReference type="InterPro" id="IPR031815">
    <property type="entry name" value="DUF5074"/>
</dbReference>
<name>A0A368MZ44_9FLAO</name>
<comment type="caution">
    <text evidence="1">The sequence shown here is derived from an EMBL/GenBank/DDBJ whole genome shotgun (WGS) entry which is preliminary data.</text>
</comment>
<evidence type="ECO:0000313" key="2">
    <source>
        <dbReference type="Proteomes" id="UP000252172"/>
    </source>
</evidence>
<dbReference type="PROSITE" id="PS51257">
    <property type="entry name" value="PROKAR_LIPOPROTEIN"/>
    <property type="match status" value="1"/>
</dbReference>
<dbReference type="OrthoDB" id="9773938at2"/>
<reference evidence="1 2" key="1">
    <citation type="submission" date="2018-07" db="EMBL/GenBank/DDBJ databases">
        <title>Chryseobacterium lacus sp. nov., isolated from lake water.</title>
        <authorList>
            <person name="Li C.-M."/>
        </authorList>
    </citation>
    <scope>NUCLEOTIDE SEQUENCE [LARGE SCALE GENOMIC DNA]</scope>
    <source>
        <strain evidence="1 2">YLOS41</strain>
    </source>
</reference>
<proteinExistence type="predicted"/>
<dbReference type="AlphaFoldDB" id="A0A368MZ44"/>
<dbReference type="Pfam" id="PF16819">
    <property type="entry name" value="DUF5074"/>
    <property type="match status" value="1"/>
</dbReference>
<sequence length="347" mass="38256">MKFSKLITVGLALTAIFMTSCERHDPEDETPISGYENGILITNEGGFSTPTASVSFLSNDFSVNESDIFAKNNNSEKLGNVLQSISFKGDLAYLVVNKPSKIEIVNRNNFQKTGTITTNLDQPRYIAFHGNHTYVTNNNFYDVKKVSVFDAGNQFVKDIHFPRYADKITSSGGYIYVQTDGVDYTPNEVPTGHTISRINPANNEVDKEIILTDNAPIRDMVSDQNFVYVLTSDDQNTYLYTITADSGFFNKTQFSGITQARNLALDQGKIYFFTGDNTVHAVTGNSSAPLFHTNSSAYVYGFNVIGQNVFISEPSFTSDSTVKIFNLSGALVKTLSTGIGTNGFYKN</sequence>
<dbReference type="SUPFAM" id="SSF63825">
    <property type="entry name" value="YWTD domain"/>
    <property type="match status" value="1"/>
</dbReference>
<organism evidence="1 2">
    <name type="scientific">Chryseobacterium lacus</name>
    <dbReference type="NCBI Taxonomy" id="2058346"/>
    <lineage>
        <taxon>Bacteria</taxon>
        <taxon>Pseudomonadati</taxon>
        <taxon>Bacteroidota</taxon>
        <taxon>Flavobacteriia</taxon>
        <taxon>Flavobacteriales</taxon>
        <taxon>Weeksellaceae</taxon>
        <taxon>Chryseobacterium group</taxon>
        <taxon>Chryseobacterium</taxon>
    </lineage>
</organism>
<dbReference type="Gene3D" id="2.130.10.10">
    <property type="entry name" value="YVTN repeat-like/Quinoprotein amine dehydrogenase"/>
    <property type="match status" value="1"/>
</dbReference>
<dbReference type="InterPro" id="IPR015943">
    <property type="entry name" value="WD40/YVTN_repeat-like_dom_sf"/>
</dbReference>
<dbReference type="RefSeq" id="WP_114303710.1">
    <property type="nucleotide sequence ID" value="NZ_QPIE01000004.1"/>
</dbReference>
<evidence type="ECO:0000313" key="1">
    <source>
        <dbReference type="EMBL" id="RCU43123.1"/>
    </source>
</evidence>
<accession>A0A368MZ44</accession>
<dbReference type="Proteomes" id="UP000252172">
    <property type="component" value="Unassembled WGS sequence"/>
</dbReference>
<evidence type="ECO:0008006" key="3">
    <source>
        <dbReference type="Google" id="ProtNLM"/>
    </source>
</evidence>
<dbReference type="EMBL" id="QPIE01000004">
    <property type="protein sequence ID" value="RCU43123.1"/>
    <property type="molecule type" value="Genomic_DNA"/>
</dbReference>
<keyword evidence="2" id="KW-1185">Reference proteome</keyword>
<protein>
    <recommendedName>
        <fullName evidence="3">YncE family protein</fullName>
    </recommendedName>
</protein>